<reference evidence="4 5" key="1">
    <citation type="submission" date="2019-10" db="EMBL/GenBank/DDBJ databases">
        <authorList>
            <person name="Palmer J.M."/>
        </authorList>
    </citation>
    <scope>NUCLEOTIDE SEQUENCE [LARGE SCALE GENOMIC DNA]</scope>
    <source>
        <strain evidence="4 5">TWF696</strain>
    </source>
</reference>
<keyword evidence="3" id="KW-0732">Signal</keyword>
<feature type="chain" id="PRO_5043855331" evidence="3">
    <location>
        <begin position="25"/>
        <end position="502"/>
    </location>
</feature>
<feature type="region of interest" description="Disordered" evidence="1">
    <location>
        <begin position="27"/>
        <end position="47"/>
    </location>
</feature>
<sequence length="502" mass="54438">MSQRILAIRSAISILLLLANGVHSQGMTAENPTTTQPSSPSATSDSHSQAASGISKFWKKNWQWFLVGLGGALVPILLWAILGPGRRWYKARRHRSFPIAWNQVGNERFQAPNMQEKKGLSRSRGGSGSSTSSNLILNMHAAAPAEQDIEAAAAIASPSSPSAYVERERMIRSDSTEAVIGLVQPQSLMPPMPKSGDRASFGSIGPPEPHVHRAHPRYNSFQRYSRQHRKGRELLPMLLQSPDLASPQNQSLQESMQLLTTNVPDRKPVPEGSNERASIPTAGPGTGQQQVFLPQPPRSRPYHQRQPSPIIIPSRSTSWHHTTEGHLASLTGHVGRHPTRHASIDGYVSVSELAGSSPVDPQRPTSRGRLQKPQYLSRHKSTGAPQLPPITTSPRTSFYRAPSTSRDRESLGWPLTASPISPVPPIRPTVPKPIYPVRSAMSVKSGKSGRGSIDERIHGVETGYSVSITGGSAAAASKSVKFAALPPINTGLGRFPINVRHF</sequence>
<keyword evidence="2" id="KW-0472">Membrane</keyword>
<keyword evidence="2" id="KW-1133">Transmembrane helix</keyword>
<evidence type="ECO:0000313" key="4">
    <source>
        <dbReference type="EMBL" id="KAK6344078.1"/>
    </source>
</evidence>
<keyword evidence="2" id="KW-0812">Transmembrane</keyword>
<protein>
    <submittedName>
        <fullName evidence="4">Uncharacterized protein</fullName>
    </submittedName>
</protein>
<accession>A0AAV9UKZ3</accession>
<dbReference type="AlphaFoldDB" id="A0AAV9UKZ3"/>
<evidence type="ECO:0000256" key="3">
    <source>
        <dbReference type="SAM" id="SignalP"/>
    </source>
</evidence>
<gene>
    <name evidence="4" type="ORF">TWF696_007725</name>
</gene>
<keyword evidence="5" id="KW-1185">Reference proteome</keyword>
<evidence type="ECO:0000256" key="1">
    <source>
        <dbReference type="SAM" id="MobiDB-lite"/>
    </source>
</evidence>
<comment type="caution">
    <text evidence="4">The sequence shown here is derived from an EMBL/GenBank/DDBJ whole genome shotgun (WGS) entry which is preliminary data.</text>
</comment>
<dbReference type="Proteomes" id="UP001375240">
    <property type="component" value="Unassembled WGS sequence"/>
</dbReference>
<feature type="region of interest" description="Disordered" evidence="1">
    <location>
        <begin position="111"/>
        <end position="133"/>
    </location>
</feature>
<dbReference type="EMBL" id="JAVHNQ010000006">
    <property type="protein sequence ID" value="KAK6344078.1"/>
    <property type="molecule type" value="Genomic_DNA"/>
</dbReference>
<name>A0AAV9UKZ3_9PEZI</name>
<feature type="transmembrane region" description="Helical" evidence="2">
    <location>
        <begin position="62"/>
        <end position="82"/>
    </location>
</feature>
<organism evidence="4 5">
    <name type="scientific">Orbilia brochopaga</name>
    <dbReference type="NCBI Taxonomy" id="3140254"/>
    <lineage>
        <taxon>Eukaryota</taxon>
        <taxon>Fungi</taxon>
        <taxon>Dikarya</taxon>
        <taxon>Ascomycota</taxon>
        <taxon>Pezizomycotina</taxon>
        <taxon>Orbiliomycetes</taxon>
        <taxon>Orbiliales</taxon>
        <taxon>Orbiliaceae</taxon>
        <taxon>Orbilia</taxon>
    </lineage>
</organism>
<feature type="region of interest" description="Disordered" evidence="1">
    <location>
        <begin position="186"/>
        <end position="218"/>
    </location>
</feature>
<feature type="region of interest" description="Disordered" evidence="1">
    <location>
        <begin position="262"/>
        <end position="307"/>
    </location>
</feature>
<feature type="compositionally biased region" description="Low complexity" evidence="1">
    <location>
        <begin position="32"/>
        <end position="47"/>
    </location>
</feature>
<evidence type="ECO:0000256" key="2">
    <source>
        <dbReference type="SAM" id="Phobius"/>
    </source>
</evidence>
<feature type="signal peptide" evidence="3">
    <location>
        <begin position="1"/>
        <end position="24"/>
    </location>
</feature>
<feature type="region of interest" description="Disordered" evidence="1">
    <location>
        <begin position="353"/>
        <end position="416"/>
    </location>
</feature>
<evidence type="ECO:0000313" key="5">
    <source>
        <dbReference type="Proteomes" id="UP001375240"/>
    </source>
</evidence>
<proteinExistence type="predicted"/>